<dbReference type="AlphaFoldDB" id="A0A222E5D2"/>
<protein>
    <submittedName>
        <fullName evidence="2">Uncharacterized protein</fullName>
    </submittedName>
</protein>
<feature type="region of interest" description="Disordered" evidence="1">
    <location>
        <begin position="1"/>
        <end position="29"/>
    </location>
</feature>
<dbReference type="OrthoDB" id="32553at2"/>
<accession>A0A222E5D2</accession>
<evidence type="ECO:0000256" key="1">
    <source>
        <dbReference type="SAM" id="MobiDB-lite"/>
    </source>
</evidence>
<organism evidence="2 3">
    <name type="scientific">Antarctobacter heliothermus</name>
    <dbReference type="NCBI Taxonomy" id="74033"/>
    <lineage>
        <taxon>Bacteria</taxon>
        <taxon>Pseudomonadati</taxon>
        <taxon>Pseudomonadota</taxon>
        <taxon>Alphaproteobacteria</taxon>
        <taxon>Rhodobacterales</taxon>
        <taxon>Roseobacteraceae</taxon>
        <taxon>Antarctobacter</taxon>
    </lineage>
</organism>
<feature type="compositionally biased region" description="Basic and acidic residues" evidence="1">
    <location>
        <begin position="70"/>
        <end position="83"/>
    </location>
</feature>
<sequence length="83" mass="8863">MPIDKMPGLNSLHPAVGEEGHGKLIGRTDGAMNPKWHAVTDDLGPPIRYVVTAGHVSDDADASEQPATDCKIEGMMRTDSVRP</sequence>
<evidence type="ECO:0000313" key="2">
    <source>
        <dbReference type="EMBL" id="ASP21372.1"/>
    </source>
</evidence>
<gene>
    <name evidence="2" type="ORF">ANTHELSMS3_02717</name>
</gene>
<dbReference type="Proteomes" id="UP000203589">
    <property type="component" value="Chromosome"/>
</dbReference>
<evidence type="ECO:0000313" key="3">
    <source>
        <dbReference type="Proteomes" id="UP000203589"/>
    </source>
</evidence>
<proteinExistence type="predicted"/>
<dbReference type="KEGG" id="aht:ANTHELSMS3_02717"/>
<reference evidence="2 3" key="1">
    <citation type="submission" date="2017-07" db="EMBL/GenBank/DDBJ databases">
        <title>Genome Sequence of Antarctobacter heliothermus Strain SMS3 Isolated from a culture of the Diatom Skeletonema marinoi.</title>
        <authorList>
            <person name="Topel M."/>
            <person name="Pinder M.I.M."/>
            <person name="Johansson O.N."/>
            <person name="Kourtchenko O."/>
            <person name="Godhe A."/>
            <person name="Clarke A.K."/>
        </authorList>
    </citation>
    <scope>NUCLEOTIDE SEQUENCE [LARGE SCALE GENOMIC DNA]</scope>
    <source>
        <strain evidence="2 3">SMS3</strain>
    </source>
</reference>
<keyword evidence="3" id="KW-1185">Reference proteome</keyword>
<feature type="region of interest" description="Disordered" evidence="1">
    <location>
        <begin position="58"/>
        <end position="83"/>
    </location>
</feature>
<name>A0A222E5D2_9RHOB</name>
<dbReference type="EMBL" id="CP022540">
    <property type="protein sequence ID" value="ASP21372.1"/>
    <property type="molecule type" value="Genomic_DNA"/>
</dbReference>
<dbReference type="RefSeq" id="WP_094035297.1">
    <property type="nucleotide sequence ID" value="NZ_CP022540.1"/>
</dbReference>